<dbReference type="Proteomes" id="UP001162992">
    <property type="component" value="Chromosome 12"/>
</dbReference>
<keyword evidence="2" id="KW-1185">Reference proteome</keyword>
<comment type="caution">
    <text evidence="1">The sequence shown here is derived from an EMBL/GenBank/DDBJ whole genome shotgun (WGS) entry which is preliminary data.</text>
</comment>
<sequence length="112" mass="13171">MAGVGPMFGQFGQFFVYQKERCKDPYPLERCANETKRLLGVLEKRLEGREYLIDAGYTIVDMATFPWVYTLEQFYKAYDFLELSNYPNEFAWKSRCMERPATIRGLKVCEVP</sequence>
<organism evidence="1 2">
    <name type="scientific">Diphasiastrum complanatum</name>
    <name type="common">Issler's clubmoss</name>
    <name type="synonym">Lycopodium complanatum</name>
    <dbReference type="NCBI Taxonomy" id="34168"/>
    <lineage>
        <taxon>Eukaryota</taxon>
        <taxon>Viridiplantae</taxon>
        <taxon>Streptophyta</taxon>
        <taxon>Embryophyta</taxon>
        <taxon>Tracheophyta</taxon>
        <taxon>Lycopodiopsida</taxon>
        <taxon>Lycopodiales</taxon>
        <taxon>Lycopodiaceae</taxon>
        <taxon>Lycopodioideae</taxon>
        <taxon>Diphasiastrum</taxon>
    </lineage>
</organism>
<name>A0ACC2C1Y9_DIPCM</name>
<accession>A0ACC2C1Y9</accession>
<proteinExistence type="predicted"/>
<reference evidence="2" key="1">
    <citation type="journal article" date="2024" name="Proc. Natl. Acad. Sci. U.S.A.">
        <title>Extraordinary preservation of gene collinearity over three hundred million years revealed in homosporous lycophytes.</title>
        <authorList>
            <person name="Li C."/>
            <person name="Wickell D."/>
            <person name="Kuo L.Y."/>
            <person name="Chen X."/>
            <person name="Nie B."/>
            <person name="Liao X."/>
            <person name="Peng D."/>
            <person name="Ji J."/>
            <person name="Jenkins J."/>
            <person name="Williams M."/>
            <person name="Shu S."/>
            <person name="Plott C."/>
            <person name="Barry K."/>
            <person name="Rajasekar S."/>
            <person name="Grimwood J."/>
            <person name="Han X."/>
            <person name="Sun S."/>
            <person name="Hou Z."/>
            <person name="He W."/>
            <person name="Dai G."/>
            <person name="Sun C."/>
            <person name="Schmutz J."/>
            <person name="Leebens-Mack J.H."/>
            <person name="Li F.W."/>
            <person name="Wang L."/>
        </authorList>
    </citation>
    <scope>NUCLEOTIDE SEQUENCE [LARGE SCALE GENOMIC DNA]</scope>
    <source>
        <strain evidence="2">cv. PW_Plant_1</strain>
    </source>
</reference>
<dbReference type="EMBL" id="CM055103">
    <property type="protein sequence ID" value="KAJ7536051.1"/>
    <property type="molecule type" value="Genomic_DNA"/>
</dbReference>
<gene>
    <name evidence="1" type="ORF">O6H91_12G055100</name>
</gene>
<protein>
    <submittedName>
        <fullName evidence="1">Uncharacterized protein</fullName>
    </submittedName>
</protein>
<evidence type="ECO:0000313" key="1">
    <source>
        <dbReference type="EMBL" id="KAJ7536051.1"/>
    </source>
</evidence>
<evidence type="ECO:0000313" key="2">
    <source>
        <dbReference type="Proteomes" id="UP001162992"/>
    </source>
</evidence>